<evidence type="ECO:0000313" key="2">
    <source>
        <dbReference type="EMBL" id="GBN32597.1"/>
    </source>
</evidence>
<evidence type="ECO:0000256" key="1">
    <source>
        <dbReference type="SAM" id="MobiDB-lite"/>
    </source>
</evidence>
<proteinExistence type="predicted"/>
<evidence type="ECO:0000313" key="3">
    <source>
        <dbReference type="Proteomes" id="UP000499080"/>
    </source>
</evidence>
<organism evidence="2 3">
    <name type="scientific">Araneus ventricosus</name>
    <name type="common">Orbweaver spider</name>
    <name type="synonym">Epeira ventricosa</name>
    <dbReference type="NCBI Taxonomy" id="182803"/>
    <lineage>
        <taxon>Eukaryota</taxon>
        <taxon>Metazoa</taxon>
        <taxon>Ecdysozoa</taxon>
        <taxon>Arthropoda</taxon>
        <taxon>Chelicerata</taxon>
        <taxon>Arachnida</taxon>
        <taxon>Araneae</taxon>
        <taxon>Araneomorphae</taxon>
        <taxon>Entelegynae</taxon>
        <taxon>Araneoidea</taxon>
        <taxon>Araneidae</taxon>
        <taxon>Araneus</taxon>
    </lineage>
</organism>
<dbReference type="EMBL" id="BGPR01125594">
    <property type="protein sequence ID" value="GBN32597.1"/>
    <property type="molecule type" value="Genomic_DNA"/>
</dbReference>
<feature type="region of interest" description="Disordered" evidence="1">
    <location>
        <begin position="1"/>
        <end position="40"/>
    </location>
</feature>
<gene>
    <name evidence="2" type="ORF">AVEN_55621_1</name>
</gene>
<accession>A0A4Y2N336</accession>
<feature type="non-terminal residue" evidence="2">
    <location>
        <position position="40"/>
    </location>
</feature>
<sequence length="40" mass="4201">MSVPRTLVLGPESGGSLPEVLSQAEEEVSGSRQSCGYHPE</sequence>
<protein>
    <submittedName>
        <fullName evidence="2">Uncharacterized protein</fullName>
    </submittedName>
</protein>
<dbReference type="OrthoDB" id="6430308at2759"/>
<comment type="caution">
    <text evidence="2">The sequence shown here is derived from an EMBL/GenBank/DDBJ whole genome shotgun (WGS) entry which is preliminary data.</text>
</comment>
<dbReference type="Proteomes" id="UP000499080">
    <property type="component" value="Unassembled WGS sequence"/>
</dbReference>
<dbReference type="AlphaFoldDB" id="A0A4Y2N336"/>
<keyword evidence="3" id="KW-1185">Reference proteome</keyword>
<reference evidence="2 3" key="1">
    <citation type="journal article" date="2019" name="Sci. Rep.">
        <title>Orb-weaving spider Araneus ventricosus genome elucidates the spidroin gene catalogue.</title>
        <authorList>
            <person name="Kono N."/>
            <person name="Nakamura H."/>
            <person name="Ohtoshi R."/>
            <person name="Moran D.A.P."/>
            <person name="Shinohara A."/>
            <person name="Yoshida Y."/>
            <person name="Fujiwara M."/>
            <person name="Mori M."/>
            <person name="Tomita M."/>
            <person name="Arakawa K."/>
        </authorList>
    </citation>
    <scope>NUCLEOTIDE SEQUENCE [LARGE SCALE GENOMIC DNA]</scope>
</reference>
<name>A0A4Y2N336_ARAVE</name>